<comment type="caution">
    <text evidence="1">The sequence shown here is derived from an EMBL/GenBank/DDBJ whole genome shotgun (WGS) entry which is preliminary data.</text>
</comment>
<accession>A0ACC1SPG5</accession>
<reference evidence="1" key="1">
    <citation type="submission" date="2022-07" db="EMBL/GenBank/DDBJ databases">
        <title>Genome Sequence of Phlebia brevispora.</title>
        <authorList>
            <person name="Buettner E."/>
        </authorList>
    </citation>
    <scope>NUCLEOTIDE SEQUENCE</scope>
    <source>
        <strain evidence="1">MPL23</strain>
    </source>
</reference>
<gene>
    <name evidence="1" type="ORF">NM688_g5825</name>
</gene>
<proteinExistence type="predicted"/>
<evidence type="ECO:0000313" key="1">
    <source>
        <dbReference type="EMBL" id="KAJ3543742.1"/>
    </source>
</evidence>
<dbReference type="EMBL" id="JANHOG010001114">
    <property type="protein sequence ID" value="KAJ3543742.1"/>
    <property type="molecule type" value="Genomic_DNA"/>
</dbReference>
<evidence type="ECO:0000313" key="2">
    <source>
        <dbReference type="Proteomes" id="UP001148662"/>
    </source>
</evidence>
<dbReference type="Proteomes" id="UP001148662">
    <property type="component" value="Unassembled WGS sequence"/>
</dbReference>
<sequence length="234" mass="25696">MSLGNLCLAPSNFAAGQLRNLSPELPRWGDLAEGLESQIVPPEPSIVLANQYVSVTRTSSIRIIWSHDTRRRGRQDFPCGWVMLPELDSACRQQAIRTPPIPVMQGAVNATPIPQARHAQGFATSTVPSRSSLITPRLFRDINKTTLGILLAVRNACKYAVSQPIGTAPSAFVLTISSVFSQDAGIEDHQRLIRAPFAGESHFCPFMSSWDPPDESSRVCQCGEVQPLRFFLNI</sequence>
<keyword evidence="2" id="KW-1185">Reference proteome</keyword>
<name>A0ACC1SPG5_9APHY</name>
<protein>
    <submittedName>
        <fullName evidence="1">Uncharacterized protein</fullName>
    </submittedName>
</protein>
<organism evidence="1 2">
    <name type="scientific">Phlebia brevispora</name>
    <dbReference type="NCBI Taxonomy" id="194682"/>
    <lineage>
        <taxon>Eukaryota</taxon>
        <taxon>Fungi</taxon>
        <taxon>Dikarya</taxon>
        <taxon>Basidiomycota</taxon>
        <taxon>Agaricomycotina</taxon>
        <taxon>Agaricomycetes</taxon>
        <taxon>Polyporales</taxon>
        <taxon>Meruliaceae</taxon>
        <taxon>Phlebia</taxon>
    </lineage>
</organism>